<accession>A0ABT1SZ57</accession>
<name>A0ABT1SZ57_9SPHI</name>
<comment type="caution">
    <text evidence="2">The sequence shown here is derived from an EMBL/GenBank/DDBJ whole genome shotgun (WGS) entry which is preliminary data.</text>
</comment>
<proteinExistence type="predicted"/>
<dbReference type="PROSITE" id="PS51257">
    <property type="entry name" value="PROKAR_LIPOPROTEIN"/>
    <property type="match status" value="1"/>
</dbReference>
<protein>
    <recommendedName>
        <fullName evidence="4">Yip1 domain-containing protein</fullName>
    </recommendedName>
</protein>
<evidence type="ECO:0000313" key="2">
    <source>
        <dbReference type="EMBL" id="MCQ6957633.1"/>
    </source>
</evidence>
<evidence type="ECO:0008006" key="4">
    <source>
        <dbReference type="Google" id="ProtNLM"/>
    </source>
</evidence>
<keyword evidence="3" id="KW-1185">Reference proteome</keyword>
<dbReference type="RefSeq" id="WP_121243971.1">
    <property type="nucleotide sequence ID" value="NZ_JANHOH010000001.1"/>
</dbReference>
<sequence length="212" mass="24544">MKIWKNYIFNLLVLSLVSCLLVWLTDKYILTNEFFIRNGQSLSGKPEQEAQTYQLIQKYIYLSAVAYLMLRVFTVSLILYTALYLSEVAVPYKKILSGVTLAEFIFLVPAIIKITRFYLIGSGFTLSEWQAYYAFSILSLLENVPADWQYAAQTINLFECIYWFLLATVVHKTANINFDTSIRIVVRSYLPALLIWICLLTFLTIIYFPANS</sequence>
<feature type="transmembrane region" description="Helical" evidence="1">
    <location>
        <begin position="150"/>
        <end position="170"/>
    </location>
</feature>
<feature type="transmembrane region" description="Helical" evidence="1">
    <location>
        <begin position="190"/>
        <end position="210"/>
    </location>
</feature>
<organism evidence="2 3">
    <name type="scientific">Mucilaginibacter aquariorum</name>
    <dbReference type="NCBI Taxonomy" id="2967225"/>
    <lineage>
        <taxon>Bacteria</taxon>
        <taxon>Pseudomonadati</taxon>
        <taxon>Bacteroidota</taxon>
        <taxon>Sphingobacteriia</taxon>
        <taxon>Sphingobacteriales</taxon>
        <taxon>Sphingobacteriaceae</taxon>
        <taxon>Mucilaginibacter</taxon>
    </lineage>
</organism>
<evidence type="ECO:0000256" key="1">
    <source>
        <dbReference type="SAM" id="Phobius"/>
    </source>
</evidence>
<keyword evidence="1" id="KW-0812">Transmembrane</keyword>
<keyword evidence="1" id="KW-0472">Membrane</keyword>
<reference evidence="2 3" key="1">
    <citation type="submission" date="2022-07" db="EMBL/GenBank/DDBJ databases">
        <title>Mucilaginibacter sp. JC4.</title>
        <authorList>
            <person name="Le V."/>
            <person name="Ko S.-R."/>
            <person name="Ahn C.-Y."/>
            <person name="Oh H.-M."/>
        </authorList>
    </citation>
    <scope>NUCLEOTIDE SEQUENCE [LARGE SCALE GENOMIC DNA]</scope>
    <source>
        <strain evidence="2 3">JC4</strain>
    </source>
</reference>
<feature type="transmembrane region" description="Helical" evidence="1">
    <location>
        <begin position="7"/>
        <end position="25"/>
    </location>
</feature>
<gene>
    <name evidence="2" type="ORF">NPE20_06685</name>
</gene>
<keyword evidence="1" id="KW-1133">Transmembrane helix</keyword>
<dbReference type="Proteomes" id="UP001204376">
    <property type="component" value="Unassembled WGS sequence"/>
</dbReference>
<feature type="transmembrane region" description="Helical" evidence="1">
    <location>
        <begin position="59"/>
        <end position="83"/>
    </location>
</feature>
<dbReference type="EMBL" id="JANHOH010000001">
    <property type="protein sequence ID" value="MCQ6957633.1"/>
    <property type="molecule type" value="Genomic_DNA"/>
</dbReference>
<evidence type="ECO:0000313" key="3">
    <source>
        <dbReference type="Proteomes" id="UP001204376"/>
    </source>
</evidence>
<feature type="transmembrane region" description="Helical" evidence="1">
    <location>
        <begin position="95"/>
        <end position="119"/>
    </location>
</feature>